<dbReference type="AlphaFoldDB" id="A0A267E8I8"/>
<feature type="non-terminal residue" evidence="3">
    <location>
        <position position="1"/>
    </location>
</feature>
<evidence type="ECO:0000256" key="1">
    <source>
        <dbReference type="ARBA" id="ARBA00038101"/>
    </source>
</evidence>
<sequence length="1017" mass="114926">HTQNAKATANIQFAVSLLSESLRDILENSFNIKDRLDFNKSLEMLGDKVKEIFPNLESQKQRQLEQYLQRAKAITSRLSTQNFDFDRCEHDLECLLRLATLLGFSECHKQIINFSGVIIEDWEKLKAEGNDFYKNRKWTEAMNCYSRAIKSTSNVAVLFSNRALCEINLRKFDLAREDAEDAIELDPSPVKFYRILSETLFKLRLYQQAADVCKAGLKISSTDETLLMRVRLCDELVLDSEQQSNADRSKVGQDPTVHKKLRDCQVESTSDISPDEVHPMDSAVLQSISELDKAHQILQSGRGDIGEEQKAFEIFESVAKQGSAQGLYNMAIMYKDGNAGLARDPAKHFQLCLQAAEQNPYLSAMDDVFLNIGVAEAENALGVAYRDGMAVDKDDKLAFKWFLKSARHGYASAMSNLGLAFYNGTGCERSPTSARWWLQKAADLGQSEAQLKLAGMLIEGEGGPADSEKAVELLKAAANQGLPGALEALQQQMRRGATKAKRMNSTRKIVEEKAAANDKEALFLLGMNYLQGEGGFEQDFELAESYLRKAFDRNHEKAAFVLGNLFLRLRRNKDSVYFLRHAAENGNEEAQWTLGFLLSIGHGCDRDAAEARIWMLRSKKQSKKCIDDLIEQSSQFVRVEAARGLSTKDGLSQLERIERLCIASLSNSMARDATKEVFELLRQETECELHPGTSSWCEMVNMLTTEKLMAKRVAEGSKTAQLYFIAHDLLDQMRWALKSKNPEAFRLYRLAARAWQPLMFDMDTWDELLAAATEAFEKNPRDADAYFAICQCHACKNMSNNKELVRMALTCTNLNPNVADYYVFLCNMYAFVEDGVGSLKAVERALELEWEPTWLLEKAKALVQKYINRQDRSIIIEAYKEFIAANEKDQRHIPEANYYLSYEYMEMKDEEMAREYYQRGLRAESPEVRLPCFEPVQDYRPKEIVEAMFKILDSSRSNPGMSFPFPNGESSGGAWCGSCGMPDASRRCSRCKKSTTATETASWSTGSGTRSTAPLED</sequence>
<dbReference type="Gene3D" id="1.25.40.10">
    <property type="entry name" value="Tetratricopeptide repeat domain"/>
    <property type="match status" value="3"/>
</dbReference>
<comment type="caution">
    <text evidence="3">The sequence shown here is derived from an EMBL/GenBank/DDBJ whole genome shotgun (WGS) entry which is preliminary data.</text>
</comment>
<gene>
    <name evidence="3" type="ORF">BOX15_Mlig011296g1</name>
</gene>
<dbReference type="OrthoDB" id="10038545at2759"/>
<dbReference type="InterPro" id="IPR050767">
    <property type="entry name" value="Sel1_AlgK"/>
</dbReference>
<organism evidence="3 4">
    <name type="scientific">Macrostomum lignano</name>
    <dbReference type="NCBI Taxonomy" id="282301"/>
    <lineage>
        <taxon>Eukaryota</taxon>
        <taxon>Metazoa</taxon>
        <taxon>Spiralia</taxon>
        <taxon>Lophotrochozoa</taxon>
        <taxon>Platyhelminthes</taxon>
        <taxon>Rhabditophora</taxon>
        <taxon>Macrostomorpha</taxon>
        <taxon>Macrostomida</taxon>
        <taxon>Macrostomidae</taxon>
        <taxon>Macrostomum</taxon>
    </lineage>
</organism>
<feature type="compositionally biased region" description="Low complexity" evidence="2">
    <location>
        <begin position="994"/>
        <end position="1009"/>
    </location>
</feature>
<dbReference type="InterPro" id="IPR019734">
    <property type="entry name" value="TPR_rpt"/>
</dbReference>
<evidence type="ECO:0000313" key="3">
    <source>
        <dbReference type="EMBL" id="PAA57002.1"/>
    </source>
</evidence>
<protein>
    <recommendedName>
        <fullName evidence="5">TPR_REGION domain-containing protein</fullName>
    </recommendedName>
</protein>
<dbReference type="SMART" id="SM00671">
    <property type="entry name" value="SEL1"/>
    <property type="match status" value="8"/>
</dbReference>
<dbReference type="SMART" id="SM00028">
    <property type="entry name" value="TPR"/>
    <property type="match status" value="4"/>
</dbReference>
<dbReference type="InterPro" id="IPR011990">
    <property type="entry name" value="TPR-like_helical_dom_sf"/>
</dbReference>
<dbReference type="SUPFAM" id="SSF81901">
    <property type="entry name" value="HCP-like"/>
    <property type="match status" value="2"/>
</dbReference>
<feature type="region of interest" description="Disordered" evidence="2">
    <location>
        <begin position="994"/>
        <end position="1017"/>
    </location>
</feature>
<accession>A0A267E8I8</accession>
<dbReference type="EMBL" id="NIVC01002548">
    <property type="protein sequence ID" value="PAA57002.1"/>
    <property type="molecule type" value="Genomic_DNA"/>
</dbReference>
<dbReference type="Proteomes" id="UP000215902">
    <property type="component" value="Unassembled WGS sequence"/>
</dbReference>
<dbReference type="Pfam" id="PF13181">
    <property type="entry name" value="TPR_8"/>
    <property type="match status" value="1"/>
</dbReference>
<dbReference type="Pfam" id="PF08238">
    <property type="entry name" value="Sel1"/>
    <property type="match status" value="7"/>
</dbReference>
<dbReference type="PANTHER" id="PTHR11102">
    <property type="entry name" value="SEL-1-LIKE PROTEIN"/>
    <property type="match status" value="1"/>
</dbReference>
<feature type="region of interest" description="Disordered" evidence="2">
    <location>
        <begin position="244"/>
        <end position="277"/>
    </location>
</feature>
<dbReference type="Pfam" id="PF13432">
    <property type="entry name" value="TPR_16"/>
    <property type="match status" value="1"/>
</dbReference>
<dbReference type="SUPFAM" id="SSF48452">
    <property type="entry name" value="TPR-like"/>
    <property type="match status" value="2"/>
</dbReference>
<keyword evidence="4" id="KW-1185">Reference proteome</keyword>
<name>A0A267E8I8_9PLAT</name>
<dbReference type="InterPro" id="IPR006597">
    <property type="entry name" value="Sel1-like"/>
</dbReference>
<reference evidence="3 4" key="1">
    <citation type="submission" date="2017-06" db="EMBL/GenBank/DDBJ databases">
        <title>A platform for efficient transgenesis in Macrostomum lignano, a flatworm model organism for stem cell research.</title>
        <authorList>
            <person name="Berezikov E."/>
        </authorList>
    </citation>
    <scope>NUCLEOTIDE SEQUENCE [LARGE SCALE GENOMIC DNA]</scope>
    <source>
        <strain evidence="3">DV1</strain>
        <tissue evidence="3">Whole organism</tissue>
    </source>
</reference>
<dbReference type="PANTHER" id="PTHR11102:SF160">
    <property type="entry name" value="ERAD-ASSOCIATED E3 UBIQUITIN-PROTEIN LIGASE COMPONENT HRD3"/>
    <property type="match status" value="1"/>
</dbReference>
<evidence type="ECO:0008006" key="5">
    <source>
        <dbReference type="Google" id="ProtNLM"/>
    </source>
</evidence>
<comment type="similarity">
    <text evidence="1">Belongs to the sel-1 family.</text>
</comment>
<dbReference type="STRING" id="282301.A0A267E8I8"/>
<proteinExistence type="inferred from homology"/>
<evidence type="ECO:0000256" key="2">
    <source>
        <dbReference type="SAM" id="MobiDB-lite"/>
    </source>
</evidence>
<evidence type="ECO:0000313" key="4">
    <source>
        <dbReference type="Proteomes" id="UP000215902"/>
    </source>
</evidence>